<sequence>MASTSNGALASPRVIVALDFGTTYSGFAFAHVTDPARIHVFYEYPGSGREKPYVKTLTASYYKRRPGIEHEWELKSWGYSARTDFERDVQACRKHRTNIAKGLPSDGVAAPTLGQYLTRFKLHLASSDMEAMSTASPLPIGLTKEVVIADYLRGMGGVIVTHLQRRFGAHFTMEMLQWCITVPAIWDDSAKATMKSCMEAAGLVKGVSGSPHPLIVVLEPEAASFYCHKAMSEPTLDVGHKLLVADIGGGTSDIVVQEVVSIKQSKSSDPFLRVKEATTSTGGLVGGTSVDNCFMEFLHKTIGPCLPECILNHRNVATQLLTAWECAKQSFGDPTTRGVSVDIDFPNALATAWESYDRQRGNPERDSYDGLEISYQDVTTIFDYVVDRILSLISDQLFDAKGNIKVPVKALVVVGGFAESPYLLDRILRRFANVVPHIFSPPNPGSAVACGAVALALNPNMVVSRICKRTYGFRVRRSFEEGVDPEEYKVIQKRNGNAECKSRFCALVRKGDEVKVDECVSRMCKAFHDSKRNQVCIYSSDKRNPRYAKGQDVKKEFKLYVSSDTPPSKAPQVVKVSIYFGRSCIEVKVEGVNCVVNQQVDYKIPVENLF</sequence>
<dbReference type="GO" id="GO:0005524">
    <property type="term" value="F:ATP binding"/>
    <property type="evidence" value="ECO:0007669"/>
    <property type="project" value="UniProtKB-KW"/>
</dbReference>
<evidence type="ECO:0000256" key="2">
    <source>
        <dbReference type="ARBA" id="ARBA00022840"/>
    </source>
</evidence>
<reference evidence="3" key="1">
    <citation type="submission" date="2020-06" db="EMBL/GenBank/DDBJ databases">
        <title>WGS assembly of Ceratodon purpureus strain R40.</title>
        <authorList>
            <person name="Carey S.B."/>
            <person name="Jenkins J."/>
            <person name="Shu S."/>
            <person name="Lovell J.T."/>
            <person name="Sreedasyam A."/>
            <person name="Maumus F."/>
            <person name="Tiley G.P."/>
            <person name="Fernandez-Pozo N."/>
            <person name="Barry K."/>
            <person name="Chen C."/>
            <person name="Wang M."/>
            <person name="Lipzen A."/>
            <person name="Daum C."/>
            <person name="Saski C.A."/>
            <person name="Payton A.C."/>
            <person name="Mcbreen J.C."/>
            <person name="Conrad R.E."/>
            <person name="Kollar L.M."/>
            <person name="Olsson S."/>
            <person name="Huttunen S."/>
            <person name="Landis J.B."/>
            <person name="Wickett N.J."/>
            <person name="Johnson M.G."/>
            <person name="Rensing S.A."/>
            <person name="Grimwood J."/>
            <person name="Schmutz J."/>
            <person name="Mcdaniel S.F."/>
        </authorList>
    </citation>
    <scope>NUCLEOTIDE SEQUENCE</scope>
    <source>
        <strain evidence="3">R40</strain>
    </source>
</reference>
<proteinExistence type="predicted"/>
<gene>
    <name evidence="3" type="ORF">KC19_4G198200</name>
</gene>
<evidence type="ECO:0000256" key="1">
    <source>
        <dbReference type="ARBA" id="ARBA00022741"/>
    </source>
</evidence>
<dbReference type="PANTHER" id="PTHR14187">
    <property type="entry name" value="ALPHA KINASE/ELONGATION FACTOR 2 KINASE"/>
    <property type="match status" value="1"/>
</dbReference>
<dbReference type="AlphaFoldDB" id="A0A8T0IAQ1"/>
<dbReference type="InterPro" id="IPR013126">
    <property type="entry name" value="Hsp_70_fam"/>
</dbReference>
<keyword evidence="4" id="KW-1185">Reference proteome</keyword>
<dbReference type="Gene3D" id="3.30.420.40">
    <property type="match status" value="1"/>
</dbReference>
<dbReference type="PANTHER" id="PTHR14187:SF5">
    <property type="entry name" value="HEAT SHOCK 70 KDA PROTEIN 12A"/>
    <property type="match status" value="1"/>
</dbReference>
<protein>
    <submittedName>
        <fullName evidence="3">Uncharacterized protein</fullName>
    </submittedName>
</protein>
<accession>A0A8T0IAQ1</accession>
<dbReference type="CDD" id="cd10229">
    <property type="entry name" value="ASKHA_NBD_HSP70_HSPA12"/>
    <property type="match status" value="1"/>
</dbReference>
<evidence type="ECO:0000313" key="4">
    <source>
        <dbReference type="Proteomes" id="UP000822688"/>
    </source>
</evidence>
<organism evidence="3 4">
    <name type="scientific">Ceratodon purpureus</name>
    <name type="common">Fire moss</name>
    <name type="synonym">Dicranum purpureum</name>
    <dbReference type="NCBI Taxonomy" id="3225"/>
    <lineage>
        <taxon>Eukaryota</taxon>
        <taxon>Viridiplantae</taxon>
        <taxon>Streptophyta</taxon>
        <taxon>Embryophyta</taxon>
        <taxon>Bryophyta</taxon>
        <taxon>Bryophytina</taxon>
        <taxon>Bryopsida</taxon>
        <taxon>Dicranidae</taxon>
        <taxon>Pseudoditrichales</taxon>
        <taxon>Ditrichaceae</taxon>
        <taxon>Ceratodon</taxon>
    </lineage>
</organism>
<evidence type="ECO:0000313" key="3">
    <source>
        <dbReference type="EMBL" id="KAG0580774.1"/>
    </source>
</evidence>
<dbReference type="EMBL" id="CM026424">
    <property type="protein sequence ID" value="KAG0580774.1"/>
    <property type="molecule type" value="Genomic_DNA"/>
</dbReference>
<keyword evidence="2" id="KW-0067">ATP-binding</keyword>
<dbReference type="Pfam" id="PF00012">
    <property type="entry name" value="HSP70"/>
    <property type="match status" value="1"/>
</dbReference>
<dbReference type="GO" id="GO:0140662">
    <property type="term" value="F:ATP-dependent protein folding chaperone"/>
    <property type="evidence" value="ECO:0007669"/>
    <property type="project" value="InterPro"/>
</dbReference>
<name>A0A8T0IAQ1_CERPU</name>
<dbReference type="SUPFAM" id="SSF53067">
    <property type="entry name" value="Actin-like ATPase domain"/>
    <property type="match status" value="2"/>
</dbReference>
<keyword evidence="1" id="KW-0547">Nucleotide-binding</keyword>
<dbReference type="InterPro" id="IPR043129">
    <property type="entry name" value="ATPase_NBD"/>
</dbReference>
<dbReference type="Proteomes" id="UP000822688">
    <property type="component" value="Chromosome 4"/>
</dbReference>
<comment type="caution">
    <text evidence="3">The sequence shown here is derived from an EMBL/GenBank/DDBJ whole genome shotgun (WGS) entry which is preliminary data.</text>
</comment>